<dbReference type="InterPro" id="IPR016181">
    <property type="entry name" value="Acyl_CoA_acyltransferase"/>
</dbReference>
<evidence type="ECO:0000259" key="1">
    <source>
        <dbReference type="PROSITE" id="PS51186"/>
    </source>
</evidence>
<organism evidence="2 3">
    <name type="scientific">Dietzia cinnamea</name>
    <dbReference type="NCBI Taxonomy" id="321318"/>
    <lineage>
        <taxon>Bacteria</taxon>
        <taxon>Bacillati</taxon>
        <taxon>Actinomycetota</taxon>
        <taxon>Actinomycetes</taxon>
        <taxon>Mycobacteriales</taxon>
        <taxon>Dietziaceae</taxon>
        <taxon>Dietzia</taxon>
    </lineage>
</organism>
<dbReference type="EMBL" id="JBFTEZ010000004">
    <property type="protein sequence ID" value="MEX6466074.1"/>
    <property type="molecule type" value="Genomic_DNA"/>
</dbReference>
<protein>
    <submittedName>
        <fullName evidence="2">GNAT family N-acetyltransferase</fullName>
    </submittedName>
</protein>
<name>A0ABV3YP95_9ACTN</name>
<dbReference type="SUPFAM" id="SSF55729">
    <property type="entry name" value="Acyl-CoA N-acyltransferases (Nat)"/>
    <property type="match status" value="1"/>
</dbReference>
<dbReference type="CDD" id="cd04301">
    <property type="entry name" value="NAT_SF"/>
    <property type="match status" value="1"/>
</dbReference>
<dbReference type="PANTHER" id="PTHR39173:SF1">
    <property type="entry name" value="ACETYLTRANSFERASE"/>
    <property type="match status" value="1"/>
</dbReference>
<evidence type="ECO:0000313" key="3">
    <source>
        <dbReference type="Proteomes" id="UP001560293"/>
    </source>
</evidence>
<feature type="domain" description="N-acetyltransferase" evidence="1">
    <location>
        <begin position="7"/>
        <end position="170"/>
    </location>
</feature>
<keyword evidence="3" id="KW-1185">Reference proteome</keyword>
<dbReference type="RefSeq" id="WP_369141769.1">
    <property type="nucleotide sequence ID" value="NZ_JALXLT010000090.1"/>
</dbReference>
<sequence length="186" mass="21094">MIGCMALLLRPPQYRDEVTLRRIHEQLRRDDFTFLPMEGTWDEFLERVDREASGIELPPGRVRAEFLVAEVNGVPIGRVSIRHQLNDYLLTFGGHVGYAVAPEHRRRGYATEILRQSIARLRTIGVEQILVTCDKNNSASRAVIETCGGQLERISTTEGRSTCRYWISANSHHCPGDSIGSSRFRV</sequence>
<reference evidence="3" key="1">
    <citation type="submission" date="2024-07" db="EMBL/GenBank/DDBJ databases">
        <title>Pseudomonas strain that inhibits Aeromonas fish pathogens.</title>
        <authorList>
            <person name="Wildschutte H."/>
        </authorList>
    </citation>
    <scope>NUCLEOTIDE SEQUENCE [LARGE SCALE GENOMIC DNA]</scope>
    <source>
        <strain evidence="3">n60</strain>
    </source>
</reference>
<dbReference type="PROSITE" id="PS51186">
    <property type="entry name" value="GNAT"/>
    <property type="match status" value="1"/>
</dbReference>
<dbReference type="InterPro" id="IPR000182">
    <property type="entry name" value="GNAT_dom"/>
</dbReference>
<evidence type="ECO:0000313" key="2">
    <source>
        <dbReference type="EMBL" id="MEX6466074.1"/>
    </source>
</evidence>
<dbReference type="PANTHER" id="PTHR39173">
    <property type="entry name" value="ACETYLTRANSFERASE"/>
    <property type="match status" value="1"/>
</dbReference>
<proteinExistence type="predicted"/>
<gene>
    <name evidence="2" type="ORF">AB6N35_17355</name>
</gene>
<dbReference type="Pfam" id="PF13302">
    <property type="entry name" value="Acetyltransf_3"/>
    <property type="match status" value="1"/>
</dbReference>
<dbReference type="Proteomes" id="UP001560293">
    <property type="component" value="Unassembled WGS sequence"/>
</dbReference>
<comment type="caution">
    <text evidence="2">The sequence shown here is derived from an EMBL/GenBank/DDBJ whole genome shotgun (WGS) entry which is preliminary data.</text>
</comment>
<dbReference type="Gene3D" id="3.40.630.30">
    <property type="match status" value="1"/>
</dbReference>
<accession>A0ABV3YP95</accession>